<keyword evidence="2" id="KW-0450">Lipoyl</keyword>
<comment type="caution">
    <text evidence="4">The sequence shown here is derived from an EMBL/GenBank/DDBJ whole genome shotgun (WGS) entry which is preliminary data.</text>
</comment>
<dbReference type="EMBL" id="VLKK01000006">
    <property type="protein sequence ID" value="TWH93804.1"/>
    <property type="molecule type" value="Genomic_DNA"/>
</dbReference>
<dbReference type="SUPFAM" id="SSF51230">
    <property type="entry name" value="Single hybrid motif"/>
    <property type="match status" value="1"/>
</dbReference>
<dbReference type="AlphaFoldDB" id="A0A562KEP8"/>
<proteinExistence type="predicted"/>
<dbReference type="RefSeq" id="WP_021245445.1">
    <property type="nucleotide sequence ID" value="NZ_JACIIY010000004.1"/>
</dbReference>
<protein>
    <submittedName>
        <fullName evidence="4">2-oxoglutarate dehydrogenase E2 component (Dihydrolipoamide succinyltransferase)</fullName>
    </submittedName>
</protein>
<organism evidence="4 5">
    <name type="scientific">Sphingobium wenxiniae (strain DSM 21828 / CGMCC 1.7748 / JZ-1)</name>
    <dbReference type="NCBI Taxonomy" id="595605"/>
    <lineage>
        <taxon>Bacteria</taxon>
        <taxon>Pseudomonadati</taxon>
        <taxon>Pseudomonadota</taxon>
        <taxon>Alphaproteobacteria</taxon>
        <taxon>Sphingomonadales</taxon>
        <taxon>Sphingomonadaceae</taxon>
        <taxon>Sphingobium</taxon>
    </lineage>
</organism>
<name>A0A562KEP8_SPHWJ</name>
<dbReference type="InterPro" id="IPR011053">
    <property type="entry name" value="Single_hybrid_motif"/>
</dbReference>
<accession>A0A562KEP8</accession>
<dbReference type="PROSITE" id="PS50968">
    <property type="entry name" value="BIOTINYL_LIPOYL"/>
    <property type="match status" value="1"/>
</dbReference>
<gene>
    <name evidence="4" type="ORF">IQ35_02014</name>
</gene>
<dbReference type="PROSITE" id="PS00189">
    <property type="entry name" value="LIPOYL"/>
    <property type="match status" value="1"/>
</dbReference>
<dbReference type="InterPro" id="IPR003016">
    <property type="entry name" value="2-oxoA_DH_lipoyl-BS"/>
</dbReference>
<keyword evidence="4" id="KW-0808">Transferase</keyword>
<dbReference type="Pfam" id="PF00364">
    <property type="entry name" value="Biotin_lipoyl"/>
    <property type="match status" value="1"/>
</dbReference>
<evidence type="ECO:0000256" key="1">
    <source>
        <dbReference type="ARBA" id="ARBA00001938"/>
    </source>
</evidence>
<sequence>MTDVAIPDDLWDDDSEGSISSWFFSNGDQVNEGDLIAEIMNEKVASELLAPASGALEILVPAEEPIRKGQIVAKIAG</sequence>
<keyword evidence="5" id="KW-1185">Reference proteome</keyword>
<comment type="cofactor">
    <cofactor evidence="1">
        <name>(R)-lipoate</name>
        <dbReference type="ChEBI" id="CHEBI:83088"/>
    </cofactor>
</comment>
<dbReference type="GO" id="GO:0016740">
    <property type="term" value="F:transferase activity"/>
    <property type="evidence" value="ECO:0007669"/>
    <property type="project" value="UniProtKB-KW"/>
</dbReference>
<dbReference type="Proteomes" id="UP000316624">
    <property type="component" value="Unassembled WGS sequence"/>
</dbReference>
<reference evidence="4 5" key="1">
    <citation type="journal article" date="2015" name="Stand. Genomic Sci.">
        <title>Genomic Encyclopedia of Bacterial and Archaeal Type Strains, Phase III: the genomes of soil and plant-associated and newly described type strains.</title>
        <authorList>
            <person name="Whitman W.B."/>
            <person name="Woyke T."/>
            <person name="Klenk H.P."/>
            <person name="Zhou Y."/>
            <person name="Lilburn T.G."/>
            <person name="Beck B.J."/>
            <person name="De Vos P."/>
            <person name="Vandamme P."/>
            <person name="Eisen J.A."/>
            <person name="Garrity G."/>
            <person name="Hugenholtz P."/>
            <person name="Kyrpides N.C."/>
        </authorList>
    </citation>
    <scope>NUCLEOTIDE SEQUENCE [LARGE SCALE GENOMIC DNA]</scope>
    <source>
        <strain evidence="4 5">CGMCC 1.7748</strain>
    </source>
</reference>
<dbReference type="Gene3D" id="2.40.50.100">
    <property type="match status" value="1"/>
</dbReference>
<evidence type="ECO:0000313" key="4">
    <source>
        <dbReference type="EMBL" id="TWH93804.1"/>
    </source>
</evidence>
<evidence type="ECO:0000259" key="3">
    <source>
        <dbReference type="PROSITE" id="PS50968"/>
    </source>
</evidence>
<feature type="domain" description="Lipoyl-binding" evidence="3">
    <location>
        <begin position="1"/>
        <end position="76"/>
    </location>
</feature>
<dbReference type="InterPro" id="IPR000089">
    <property type="entry name" value="Biotin_lipoyl"/>
</dbReference>
<evidence type="ECO:0000313" key="5">
    <source>
        <dbReference type="Proteomes" id="UP000316624"/>
    </source>
</evidence>
<evidence type="ECO:0000256" key="2">
    <source>
        <dbReference type="ARBA" id="ARBA00022823"/>
    </source>
</evidence>